<gene>
    <name evidence="4" type="ORF">NQ317_019363</name>
</gene>
<evidence type="ECO:0000313" key="4">
    <source>
        <dbReference type="EMBL" id="KAJ8974618.1"/>
    </source>
</evidence>
<name>A0ABQ9JAD6_9CUCU</name>
<dbReference type="EMBL" id="JAPWTJ010000961">
    <property type="protein sequence ID" value="KAJ8974618.1"/>
    <property type="molecule type" value="Genomic_DNA"/>
</dbReference>
<accession>A0ABQ9JAD6</accession>
<evidence type="ECO:0000259" key="3">
    <source>
        <dbReference type="Pfam" id="PF20266"/>
    </source>
</evidence>
<organism evidence="4 5">
    <name type="scientific">Molorchus minor</name>
    <dbReference type="NCBI Taxonomy" id="1323400"/>
    <lineage>
        <taxon>Eukaryota</taxon>
        <taxon>Metazoa</taxon>
        <taxon>Ecdysozoa</taxon>
        <taxon>Arthropoda</taxon>
        <taxon>Hexapoda</taxon>
        <taxon>Insecta</taxon>
        <taxon>Pterygota</taxon>
        <taxon>Neoptera</taxon>
        <taxon>Endopterygota</taxon>
        <taxon>Coleoptera</taxon>
        <taxon>Polyphaga</taxon>
        <taxon>Cucujiformia</taxon>
        <taxon>Chrysomeloidea</taxon>
        <taxon>Cerambycidae</taxon>
        <taxon>Lamiinae</taxon>
        <taxon>Monochamini</taxon>
        <taxon>Molorchus</taxon>
    </lineage>
</organism>
<comment type="similarity">
    <text evidence="1">Belongs to the mab-21 family.</text>
</comment>
<dbReference type="Pfam" id="PF20266">
    <property type="entry name" value="Mab-21_C"/>
    <property type="match status" value="1"/>
</dbReference>
<feature type="region of interest" description="Disordered" evidence="2">
    <location>
        <begin position="222"/>
        <end position="243"/>
    </location>
</feature>
<dbReference type="InterPro" id="IPR046906">
    <property type="entry name" value="Mab-21_HhH/H2TH-like"/>
</dbReference>
<evidence type="ECO:0000256" key="2">
    <source>
        <dbReference type="SAM" id="MobiDB-lite"/>
    </source>
</evidence>
<dbReference type="PANTHER" id="PTHR10656">
    <property type="entry name" value="CELL FATE DETERMINING PROTEIN MAB21-RELATED"/>
    <property type="match status" value="1"/>
</dbReference>
<sequence>MVSAPKDLERYWRLSFQEQERELIKGHHFKSLKPTIKMLKQLRDKQNHVQIASYYIKTIFLWEAKNQSENFWKMPWSYVTIMMLKKYANMIQAKSIPYYWNEHYNLISHLKDITITGIGNTLKNIVADVEKNSEDPFVFCKYLISTEEVDILRIEVDLGKKHIRKLKIMECLDISTSSSTTDSVISASQMSDDERIRRLILDDDFLREVAEHMSKYLKNYRSEQPSNSCSKDGLNDQSRTVKPHCQSNVPDLNTVSVLVGTCNMLNQRVSLLENGFRKLLVENDRLRDEINKMTASNVD</sequence>
<proteinExistence type="inferred from homology"/>
<protein>
    <recommendedName>
        <fullName evidence="3">Mab-21-like HhH/H2TH-like domain-containing protein</fullName>
    </recommendedName>
</protein>
<feature type="domain" description="Mab-21-like HhH/H2TH-like" evidence="3">
    <location>
        <begin position="32"/>
        <end position="120"/>
    </location>
</feature>
<dbReference type="Proteomes" id="UP001162164">
    <property type="component" value="Unassembled WGS sequence"/>
</dbReference>
<keyword evidence="5" id="KW-1185">Reference proteome</keyword>
<comment type="caution">
    <text evidence="4">The sequence shown here is derived from an EMBL/GenBank/DDBJ whole genome shotgun (WGS) entry which is preliminary data.</text>
</comment>
<dbReference type="Gene3D" id="1.10.1410.40">
    <property type="match status" value="1"/>
</dbReference>
<evidence type="ECO:0000313" key="5">
    <source>
        <dbReference type="Proteomes" id="UP001162164"/>
    </source>
</evidence>
<reference evidence="4" key="1">
    <citation type="journal article" date="2023" name="Insect Mol. Biol.">
        <title>Genome sequencing provides insights into the evolution of gene families encoding plant cell wall-degrading enzymes in longhorned beetles.</title>
        <authorList>
            <person name="Shin N.R."/>
            <person name="Okamura Y."/>
            <person name="Kirsch R."/>
            <person name="Pauchet Y."/>
        </authorList>
    </citation>
    <scope>NUCLEOTIDE SEQUENCE</scope>
    <source>
        <strain evidence="4">MMC_N1</strain>
    </source>
</reference>
<dbReference type="PANTHER" id="PTHR10656:SF42">
    <property type="entry name" value="CYCLIC GMP-AMP SYNTHASE-LIKE PROTEIN-RELATED"/>
    <property type="match status" value="1"/>
</dbReference>
<evidence type="ECO:0000256" key="1">
    <source>
        <dbReference type="ARBA" id="ARBA00008307"/>
    </source>
</evidence>